<keyword evidence="9" id="KW-1185">Reference proteome</keyword>
<proteinExistence type="inferred from homology"/>
<evidence type="ECO:0000256" key="7">
    <source>
        <dbReference type="ARBA" id="ARBA00023212"/>
    </source>
</evidence>
<dbReference type="OrthoDB" id="10059120at2759"/>
<dbReference type="GO" id="GO:0005868">
    <property type="term" value="C:cytoplasmic dynein complex"/>
    <property type="evidence" value="ECO:0007669"/>
    <property type="project" value="TreeGrafter"/>
</dbReference>
<dbReference type="Pfam" id="PF03645">
    <property type="entry name" value="Tctex-1"/>
    <property type="match status" value="1"/>
</dbReference>
<evidence type="ECO:0000313" key="9">
    <source>
        <dbReference type="Proteomes" id="UP000515156"/>
    </source>
</evidence>
<dbReference type="GeneID" id="115466859"/>
<keyword evidence="7" id="KW-0206">Cytoskeleton</keyword>
<dbReference type="Proteomes" id="UP000515156">
    <property type="component" value="Chromosome 3"/>
</dbReference>
<dbReference type="PANTHER" id="PTHR21255">
    <property type="entry name" value="T-COMPLEX-ASSOCIATED-TESTIS-EXPRESSED 1/ DYNEIN LIGHT CHAIN"/>
    <property type="match status" value="1"/>
</dbReference>
<comment type="subcellular location">
    <subcellularLocation>
        <location evidence="1">Cytoplasm</location>
        <location evidence="1">Cytoskeleton</location>
    </subcellularLocation>
</comment>
<accession>A0A6P7XFG1</accession>
<evidence type="ECO:0000256" key="4">
    <source>
        <dbReference type="ARBA" id="ARBA00022701"/>
    </source>
</evidence>
<evidence type="ECO:0000313" key="11">
    <source>
        <dbReference type="RefSeq" id="XP_030054282.1"/>
    </source>
</evidence>
<dbReference type="AlphaFoldDB" id="A0A6P7XFG1"/>
<evidence type="ECO:0000256" key="5">
    <source>
        <dbReference type="ARBA" id="ARBA00023017"/>
    </source>
</evidence>
<dbReference type="RefSeq" id="XP_030054277.1">
    <property type="nucleotide sequence ID" value="XM_030198417.1"/>
</dbReference>
<dbReference type="KEGG" id="muo:115466859"/>
<reference evidence="10 11" key="1">
    <citation type="submission" date="2025-04" db="UniProtKB">
        <authorList>
            <consortium name="RefSeq"/>
        </authorList>
    </citation>
    <scope>IDENTIFICATION</scope>
</reference>
<evidence type="ECO:0000256" key="8">
    <source>
        <dbReference type="ARBA" id="ARBA00072460"/>
    </source>
</evidence>
<protein>
    <recommendedName>
        <fullName evidence="8">Dynein light chain Tctex-type 1</fullName>
    </recommendedName>
</protein>
<dbReference type="GO" id="GO:0045505">
    <property type="term" value="F:dynein intermediate chain binding"/>
    <property type="evidence" value="ECO:0007669"/>
    <property type="project" value="TreeGrafter"/>
</dbReference>
<dbReference type="FunFam" id="3.30.1140.40:FF:000001">
    <property type="entry name" value="Dynein light chain Tctex-type 1"/>
    <property type="match status" value="1"/>
</dbReference>
<evidence type="ECO:0000313" key="10">
    <source>
        <dbReference type="RefSeq" id="XP_030054277.1"/>
    </source>
</evidence>
<sequence length="130" mass="14452">MCRCSKCPPTSMLLVPVGLILPWRRETSFIVDEVSLIIKEAIENTIGGSAYQQNRVNHWSTSVVEATLSQLAKLEKPFKYIVTCVIMQKNGAGMHKASACFWDNSTDGSCTVRWENKTMYCIVSAFGLGI</sequence>
<dbReference type="RefSeq" id="XP_030054282.1">
    <property type="nucleotide sequence ID" value="XM_030198422.1"/>
</dbReference>
<dbReference type="GO" id="GO:0007018">
    <property type="term" value="P:microtubule-based movement"/>
    <property type="evidence" value="ECO:0007669"/>
    <property type="project" value="TreeGrafter"/>
</dbReference>
<dbReference type="PANTHER" id="PTHR21255:SF19">
    <property type="entry name" value="DYNEIN LIGHT CHAIN TCTEX-TYPE 1"/>
    <property type="match status" value="1"/>
</dbReference>
<dbReference type="CDD" id="cd21462">
    <property type="entry name" value="DLC-like_DYNLT1"/>
    <property type="match status" value="1"/>
</dbReference>
<gene>
    <name evidence="10" type="primary">LOC115466859</name>
    <name evidence="11" type="synonym">LOC115466861</name>
</gene>
<keyword evidence="3" id="KW-0963">Cytoplasm</keyword>
<dbReference type="GO" id="GO:0005874">
    <property type="term" value="C:microtubule"/>
    <property type="evidence" value="ECO:0007669"/>
    <property type="project" value="UniProtKB-KW"/>
</dbReference>
<keyword evidence="5" id="KW-0243">Dynein</keyword>
<evidence type="ECO:0000256" key="2">
    <source>
        <dbReference type="ARBA" id="ARBA00005361"/>
    </source>
</evidence>
<organism evidence="9 10">
    <name type="scientific">Microcaecilia unicolor</name>
    <dbReference type="NCBI Taxonomy" id="1415580"/>
    <lineage>
        <taxon>Eukaryota</taxon>
        <taxon>Metazoa</taxon>
        <taxon>Chordata</taxon>
        <taxon>Craniata</taxon>
        <taxon>Vertebrata</taxon>
        <taxon>Euteleostomi</taxon>
        <taxon>Amphibia</taxon>
        <taxon>Gymnophiona</taxon>
        <taxon>Siphonopidae</taxon>
        <taxon>Microcaecilia</taxon>
    </lineage>
</organism>
<evidence type="ECO:0000256" key="6">
    <source>
        <dbReference type="ARBA" id="ARBA00023175"/>
    </source>
</evidence>
<dbReference type="KEGG" id="muo:115466861"/>
<dbReference type="Gene3D" id="3.30.1140.40">
    <property type="entry name" value="Tctex-1"/>
    <property type="match status" value="1"/>
</dbReference>
<evidence type="ECO:0000256" key="1">
    <source>
        <dbReference type="ARBA" id="ARBA00004245"/>
    </source>
</evidence>
<dbReference type="InterPro" id="IPR005334">
    <property type="entry name" value="Tctex-1-like"/>
</dbReference>
<name>A0A6P7XFG1_9AMPH</name>
<dbReference type="InterPro" id="IPR038586">
    <property type="entry name" value="Tctex-1-like_sf"/>
</dbReference>
<comment type="similarity">
    <text evidence="2">Belongs to the dynein light chain Tctex-type family.</text>
</comment>
<keyword evidence="6" id="KW-0505">Motor protein</keyword>
<keyword evidence="4" id="KW-0493">Microtubule</keyword>
<evidence type="ECO:0000256" key="3">
    <source>
        <dbReference type="ARBA" id="ARBA00022490"/>
    </source>
</evidence>
<dbReference type="GO" id="GO:0005737">
    <property type="term" value="C:cytoplasm"/>
    <property type="evidence" value="ECO:0007669"/>
    <property type="project" value="TreeGrafter"/>
</dbReference>